<evidence type="ECO:0000256" key="10">
    <source>
        <dbReference type="ARBA" id="ARBA00023242"/>
    </source>
</evidence>
<dbReference type="InterPro" id="IPR048365">
    <property type="entry name" value="TNP-like_RNaseH_N"/>
</dbReference>
<evidence type="ECO:0000256" key="11">
    <source>
        <dbReference type="ARBA" id="ARBA00023306"/>
    </source>
</evidence>
<evidence type="ECO:0000256" key="12">
    <source>
        <dbReference type="PROSITE-ProRule" id="PRU00309"/>
    </source>
</evidence>
<dbReference type="AlphaFoldDB" id="A0A8S4QDG9"/>
<keyword evidence="9" id="KW-0804">Transcription</keyword>
<proteinExistence type="inferred from homology"/>
<keyword evidence="16" id="KW-1185">Reference proteome</keyword>
<evidence type="ECO:0000256" key="6">
    <source>
        <dbReference type="ARBA" id="ARBA00023015"/>
    </source>
</evidence>
<keyword evidence="11" id="KW-0131">Cell cycle</keyword>
<dbReference type="PANTHER" id="PTHR46600:SF1">
    <property type="entry name" value="THAP DOMAIN-CONTAINING PROTEIN 1"/>
    <property type="match status" value="1"/>
</dbReference>
<reference evidence="15" key="1">
    <citation type="submission" date="2022-03" db="EMBL/GenBank/DDBJ databases">
        <authorList>
            <person name="Lindestad O."/>
        </authorList>
    </citation>
    <scope>NUCLEOTIDE SEQUENCE</scope>
</reference>
<evidence type="ECO:0000259" key="14">
    <source>
        <dbReference type="PROSITE" id="PS50950"/>
    </source>
</evidence>
<dbReference type="InterPro" id="IPR006612">
    <property type="entry name" value="THAP_Znf"/>
</dbReference>
<comment type="subcellular location">
    <subcellularLocation>
        <location evidence="1">Nucleus</location>
        <location evidence="1">Nucleoplasm</location>
    </subcellularLocation>
</comment>
<evidence type="ECO:0000256" key="1">
    <source>
        <dbReference type="ARBA" id="ARBA00004642"/>
    </source>
</evidence>
<accession>A0A8S4QDG9</accession>
<sequence>MGISCAVNGCYSSGREDHRAFFRFPKNLALCRQWIEAAGRQDLESKDIETIHKNYRICDIHFEPSQRLNNRLRANAIPICSLPETSDEIDNRTKSSQTEIAIDSCFSVPSTSTVNSCNVTTQSMQCENTSRKRKLSSTSLNPFENESITQECDIPFQETTSKFVVAHKRIEFIVNRLKQVYPGELFHDEYKKFVTKLYFSSPLAYRFLYKALNLPSEKMLRKDNIIDVGPNLSDSMIRCLQYKCKQLSTSERICVLSLGRMELKWENIGPAPTNKTVGCNDNNGSQTNYRAKHAIVLMARGLFSKWVQPIAFCFSKPAINYPQIITWAYEIIEKTIQIGFDVVAVTTDNEPLFYNMTKNDPCFSFNNSKSYLIFDVPQLINSLRNVFLANNFIYRDGSQNELSASWDDIISIFQIEKKKKKQRLAYNLTVNHTKPSTFEKSVVKFAAQVFSRSVALAIQSNIGPEKLSEKALGTANFVQRLSDVFDILNSSPNTSSDEYNKGFSGERFQTNTLQEFIRMLCQLRVISKSNKDETIKVRCLVNFKTTIHSILLLSKDLKTKGYNYFYTRRLNTDVLKDFFKTVSQNRGVCRETTPGEFYEDFKKHFLHAAIDTHTMNNSTSELNELFSELKEIYKQCIETCKELQVNNELFEIISQKSEESEEDENEWFEIISNHSEEIQEEDNESIDVKPSQCEESNEKYVECIDNKPNQSVKSEEKDNELIEIKKNESEHNELIEQLSNEREKSDKDNQTNNSDEKVIFIENNSNQNEEDNEIKTINDEIENILTRRRIDCSVEAVGDCLDSVFEMDD</sequence>
<feature type="domain" description="THAP-type" evidence="14">
    <location>
        <begin position="1"/>
        <end position="81"/>
    </location>
</feature>
<dbReference type="OrthoDB" id="8948150at2759"/>
<dbReference type="SMART" id="SM00980">
    <property type="entry name" value="THAP"/>
    <property type="match status" value="1"/>
</dbReference>
<keyword evidence="10" id="KW-0539">Nucleus</keyword>
<evidence type="ECO:0000256" key="8">
    <source>
        <dbReference type="ARBA" id="ARBA00023125"/>
    </source>
</evidence>
<feature type="region of interest" description="Disordered" evidence="13">
    <location>
        <begin position="706"/>
        <end position="757"/>
    </location>
</feature>
<feature type="compositionally biased region" description="Basic and acidic residues" evidence="13">
    <location>
        <begin position="713"/>
        <end position="757"/>
    </location>
</feature>
<comment type="similarity">
    <text evidence="2">Belongs to the THAP1 family.</text>
</comment>
<dbReference type="Proteomes" id="UP000838756">
    <property type="component" value="Unassembled WGS sequence"/>
</dbReference>
<dbReference type="PANTHER" id="PTHR46600">
    <property type="entry name" value="THAP DOMAIN-CONTAINING"/>
    <property type="match status" value="1"/>
</dbReference>
<dbReference type="InterPro" id="IPR021896">
    <property type="entry name" value="THAP9-like_HTH"/>
</dbReference>
<dbReference type="Pfam" id="PF05485">
    <property type="entry name" value="THAP"/>
    <property type="match status" value="1"/>
</dbReference>
<evidence type="ECO:0000256" key="9">
    <source>
        <dbReference type="ARBA" id="ARBA00023163"/>
    </source>
</evidence>
<dbReference type="GO" id="GO:0008270">
    <property type="term" value="F:zinc ion binding"/>
    <property type="evidence" value="ECO:0007669"/>
    <property type="project" value="UniProtKB-KW"/>
</dbReference>
<keyword evidence="4 12" id="KW-0863">Zinc-finger</keyword>
<evidence type="ECO:0000256" key="3">
    <source>
        <dbReference type="ARBA" id="ARBA00022723"/>
    </source>
</evidence>
<name>A0A8S4QDG9_9NEOP</name>
<dbReference type="PROSITE" id="PS50950">
    <property type="entry name" value="ZF_THAP"/>
    <property type="match status" value="1"/>
</dbReference>
<evidence type="ECO:0000313" key="16">
    <source>
        <dbReference type="Proteomes" id="UP000838756"/>
    </source>
</evidence>
<evidence type="ECO:0000256" key="7">
    <source>
        <dbReference type="ARBA" id="ARBA00023054"/>
    </source>
</evidence>
<evidence type="ECO:0000256" key="4">
    <source>
        <dbReference type="ARBA" id="ARBA00022771"/>
    </source>
</evidence>
<dbReference type="Pfam" id="PF12017">
    <property type="entry name" value="Tnp_P_element"/>
    <property type="match status" value="1"/>
</dbReference>
<keyword evidence="7" id="KW-0175">Coiled coil</keyword>
<dbReference type="Pfam" id="PF21787">
    <property type="entry name" value="TNP-like_RNaseH_N"/>
    <property type="match status" value="1"/>
</dbReference>
<dbReference type="GO" id="GO:0043565">
    <property type="term" value="F:sequence-specific DNA binding"/>
    <property type="evidence" value="ECO:0007669"/>
    <property type="project" value="InterPro"/>
</dbReference>
<dbReference type="SUPFAM" id="SSF57716">
    <property type="entry name" value="Glucocorticoid receptor-like (DNA-binding domain)"/>
    <property type="match status" value="1"/>
</dbReference>
<evidence type="ECO:0000256" key="2">
    <source>
        <dbReference type="ARBA" id="ARBA00006177"/>
    </source>
</evidence>
<dbReference type="GO" id="GO:0005654">
    <property type="term" value="C:nucleoplasm"/>
    <property type="evidence" value="ECO:0007669"/>
    <property type="project" value="UniProtKB-SubCell"/>
</dbReference>
<organism evidence="15 16">
    <name type="scientific">Pararge aegeria aegeria</name>
    <dbReference type="NCBI Taxonomy" id="348720"/>
    <lineage>
        <taxon>Eukaryota</taxon>
        <taxon>Metazoa</taxon>
        <taxon>Ecdysozoa</taxon>
        <taxon>Arthropoda</taxon>
        <taxon>Hexapoda</taxon>
        <taxon>Insecta</taxon>
        <taxon>Pterygota</taxon>
        <taxon>Neoptera</taxon>
        <taxon>Endopterygota</taxon>
        <taxon>Lepidoptera</taxon>
        <taxon>Glossata</taxon>
        <taxon>Ditrysia</taxon>
        <taxon>Papilionoidea</taxon>
        <taxon>Nymphalidae</taxon>
        <taxon>Satyrinae</taxon>
        <taxon>Satyrini</taxon>
        <taxon>Parargina</taxon>
        <taxon>Pararge</taxon>
    </lineage>
</organism>
<evidence type="ECO:0000256" key="13">
    <source>
        <dbReference type="SAM" id="MobiDB-lite"/>
    </source>
</evidence>
<evidence type="ECO:0000313" key="15">
    <source>
        <dbReference type="EMBL" id="CAH2207883.1"/>
    </source>
</evidence>
<dbReference type="InterPro" id="IPR026516">
    <property type="entry name" value="THAP1/10"/>
</dbReference>
<keyword evidence="3" id="KW-0479">Metal-binding</keyword>
<comment type="caution">
    <text evidence="15">The sequence shown here is derived from an EMBL/GenBank/DDBJ whole genome shotgun (WGS) entry which is preliminary data.</text>
</comment>
<dbReference type="SMART" id="SM00692">
    <property type="entry name" value="DM3"/>
    <property type="match status" value="1"/>
</dbReference>
<dbReference type="InterPro" id="IPR048366">
    <property type="entry name" value="TNP-like_GBD"/>
</dbReference>
<dbReference type="Pfam" id="PF21788">
    <property type="entry name" value="TNP-like_GBD"/>
    <property type="match status" value="1"/>
</dbReference>
<keyword evidence="5" id="KW-0862">Zinc</keyword>
<keyword evidence="6" id="KW-0805">Transcription regulation</keyword>
<gene>
    <name evidence="15" type="primary">jg6026</name>
    <name evidence="15" type="ORF">PAEG_LOCUS502</name>
</gene>
<evidence type="ECO:0000256" key="5">
    <source>
        <dbReference type="ARBA" id="ARBA00022833"/>
    </source>
</evidence>
<keyword evidence="8 12" id="KW-0238">DNA-binding</keyword>
<dbReference type="EMBL" id="CAKXAJ010001568">
    <property type="protein sequence ID" value="CAH2207883.1"/>
    <property type="molecule type" value="Genomic_DNA"/>
</dbReference>
<protein>
    <submittedName>
        <fullName evidence="15">Jg6026 protein</fullName>
    </submittedName>
</protein>